<dbReference type="EMBL" id="VSRO01000024">
    <property type="protein sequence ID" value="TYK54124.1"/>
    <property type="molecule type" value="Genomic_DNA"/>
</dbReference>
<accession>A0A5D3G158</accession>
<dbReference type="AlphaFoldDB" id="A0A5D3G158"/>
<protein>
    <submittedName>
        <fullName evidence="2">GNAT family N-acetyltransferase</fullName>
    </submittedName>
</protein>
<evidence type="ECO:0000313" key="4">
    <source>
        <dbReference type="Proteomes" id="UP000324029"/>
    </source>
</evidence>
<sequence length="274" mass="30343">MGRALIMSDVIACAGTSEAARALFWEVFFFSRGRGVSLQVHFPWLENDQEVTCLEIRDPSNLESAIAALIIRAIELPNGEPVGLIGLVCVHEEWRGAGLSVELMSAAMDHAMHNGLSALVLWTQKPGIYERHGFRFDEQESTGSIYLTNKCAVDIEYVTSDWPGSDTHDRERGLPPFALYGQRIKSEGAELILLGGADRVTLAEWQGEDSQVASLIQVVMAEPWIINVCAQSTLMAELTKRGFKVDLVPGAVRMIKWLTNRPSTVHPIKLIDRI</sequence>
<dbReference type="Pfam" id="PF00583">
    <property type="entry name" value="Acetyltransf_1"/>
    <property type="match status" value="1"/>
</dbReference>
<dbReference type="Proteomes" id="UP000324029">
    <property type="component" value="Unassembled WGS sequence"/>
</dbReference>
<gene>
    <name evidence="3" type="ORF">FXO26_01555</name>
    <name evidence="2" type="ORF">FXO26_29435</name>
</gene>
<dbReference type="SUPFAM" id="SSF55729">
    <property type="entry name" value="Acyl-CoA N-acyltransferases (Nat)"/>
    <property type="match status" value="1"/>
</dbReference>
<reference evidence="2 4" key="2">
    <citation type="submission" date="2019-08" db="EMBL/GenBank/DDBJ databases">
        <authorList>
            <person name="Brilhante M."/>
            <person name="Perreten V."/>
        </authorList>
    </citation>
    <scope>NUCLEOTIDE SEQUENCE [LARGE SCALE GENOMIC DNA]</scope>
    <source>
        <strain evidence="2 4">MCP106</strain>
    </source>
</reference>
<dbReference type="EMBL" id="VSRO01000001">
    <property type="protein sequence ID" value="TYK59824.1"/>
    <property type="molecule type" value="Genomic_DNA"/>
</dbReference>
<evidence type="ECO:0000313" key="2">
    <source>
        <dbReference type="EMBL" id="TYK54124.1"/>
    </source>
</evidence>
<evidence type="ECO:0000313" key="3">
    <source>
        <dbReference type="EMBL" id="TYK59824.1"/>
    </source>
</evidence>
<reference evidence="2 4" key="1">
    <citation type="submission" date="2019-08" db="EMBL/GenBank/DDBJ databases">
        <title>Subclass B2 metallo-beta lactamase from Pseudomonas synxantha.</title>
        <authorList>
            <person name="Poirel L."/>
            <person name="Palmieri M."/>
            <person name="Masseron A."/>
            <person name="Perreten V."/>
            <person name="Nordman P."/>
        </authorList>
    </citation>
    <scope>NUCLEOTIDE SEQUENCE [LARGE SCALE GENOMIC DNA]</scope>
    <source>
        <strain evidence="2 4">MCP106</strain>
    </source>
</reference>
<feature type="domain" description="N-acetyltransferase" evidence="1">
    <location>
        <begin position="9"/>
        <end position="152"/>
    </location>
</feature>
<dbReference type="InterPro" id="IPR000182">
    <property type="entry name" value="GNAT_dom"/>
</dbReference>
<name>A0A5D3G158_9PSED</name>
<dbReference type="GO" id="GO:0016747">
    <property type="term" value="F:acyltransferase activity, transferring groups other than amino-acyl groups"/>
    <property type="evidence" value="ECO:0007669"/>
    <property type="project" value="InterPro"/>
</dbReference>
<keyword evidence="2" id="KW-0808">Transferase</keyword>
<dbReference type="CDD" id="cd04301">
    <property type="entry name" value="NAT_SF"/>
    <property type="match status" value="1"/>
</dbReference>
<dbReference type="InterPro" id="IPR016181">
    <property type="entry name" value="Acyl_CoA_acyltransferase"/>
</dbReference>
<organism evidence="2 4">
    <name type="scientific">Pseudomonas synxantha</name>
    <dbReference type="NCBI Taxonomy" id="47883"/>
    <lineage>
        <taxon>Bacteria</taxon>
        <taxon>Pseudomonadati</taxon>
        <taxon>Pseudomonadota</taxon>
        <taxon>Gammaproteobacteria</taxon>
        <taxon>Pseudomonadales</taxon>
        <taxon>Pseudomonadaceae</taxon>
        <taxon>Pseudomonas</taxon>
    </lineage>
</organism>
<evidence type="ECO:0000259" key="1">
    <source>
        <dbReference type="PROSITE" id="PS51186"/>
    </source>
</evidence>
<comment type="caution">
    <text evidence="2">The sequence shown here is derived from an EMBL/GenBank/DDBJ whole genome shotgun (WGS) entry which is preliminary data.</text>
</comment>
<dbReference type="Gene3D" id="3.40.630.30">
    <property type="match status" value="1"/>
</dbReference>
<proteinExistence type="predicted"/>
<dbReference type="PROSITE" id="PS51186">
    <property type="entry name" value="GNAT"/>
    <property type="match status" value="1"/>
</dbReference>